<keyword evidence="2" id="KW-1185">Reference proteome</keyword>
<name>A0A9P6B3V8_9AGAM</name>
<proteinExistence type="predicted"/>
<evidence type="ECO:0000313" key="2">
    <source>
        <dbReference type="Proteomes" id="UP000886523"/>
    </source>
</evidence>
<dbReference type="EMBL" id="MU128939">
    <property type="protein sequence ID" value="KAF9516480.1"/>
    <property type="molecule type" value="Genomic_DNA"/>
</dbReference>
<dbReference type="Proteomes" id="UP000886523">
    <property type="component" value="Unassembled WGS sequence"/>
</dbReference>
<dbReference type="AlphaFoldDB" id="A0A9P6B3V8"/>
<protein>
    <submittedName>
        <fullName evidence="1">Uncharacterized protein</fullName>
    </submittedName>
</protein>
<accession>A0A9P6B3V8</accession>
<sequence length="155" mass="17086">MGFTNGITPPPNGQADSRIAEPPSIKTVLECAHDCGMLDTFFKSHKPTDYPPNSTFPACACYQSNRDHHRGAFYNSSREESCRSLGCRLEPLTLFSRSVEGTYLNPTILDVPTRFNIVKGIGRSSCEDMPVLSPSPSSIELSTMSNGYIVWTVVY</sequence>
<gene>
    <name evidence="1" type="ORF">BS47DRAFT_1340820</name>
</gene>
<evidence type="ECO:0000313" key="1">
    <source>
        <dbReference type="EMBL" id="KAF9516480.1"/>
    </source>
</evidence>
<organism evidence="1 2">
    <name type="scientific">Hydnum rufescens UP504</name>
    <dbReference type="NCBI Taxonomy" id="1448309"/>
    <lineage>
        <taxon>Eukaryota</taxon>
        <taxon>Fungi</taxon>
        <taxon>Dikarya</taxon>
        <taxon>Basidiomycota</taxon>
        <taxon>Agaricomycotina</taxon>
        <taxon>Agaricomycetes</taxon>
        <taxon>Cantharellales</taxon>
        <taxon>Hydnaceae</taxon>
        <taxon>Hydnum</taxon>
    </lineage>
</organism>
<comment type="caution">
    <text evidence="1">The sequence shown here is derived from an EMBL/GenBank/DDBJ whole genome shotgun (WGS) entry which is preliminary data.</text>
</comment>
<reference evidence="1" key="1">
    <citation type="journal article" date="2020" name="Nat. Commun.">
        <title>Large-scale genome sequencing of mycorrhizal fungi provides insights into the early evolution of symbiotic traits.</title>
        <authorList>
            <person name="Miyauchi S."/>
            <person name="Kiss E."/>
            <person name="Kuo A."/>
            <person name="Drula E."/>
            <person name="Kohler A."/>
            <person name="Sanchez-Garcia M."/>
            <person name="Morin E."/>
            <person name="Andreopoulos B."/>
            <person name="Barry K.W."/>
            <person name="Bonito G."/>
            <person name="Buee M."/>
            <person name="Carver A."/>
            <person name="Chen C."/>
            <person name="Cichocki N."/>
            <person name="Clum A."/>
            <person name="Culley D."/>
            <person name="Crous P.W."/>
            <person name="Fauchery L."/>
            <person name="Girlanda M."/>
            <person name="Hayes R.D."/>
            <person name="Keri Z."/>
            <person name="LaButti K."/>
            <person name="Lipzen A."/>
            <person name="Lombard V."/>
            <person name="Magnuson J."/>
            <person name="Maillard F."/>
            <person name="Murat C."/>
            <person name="Nolan M."/>
            <person name="Ohm R.A."/>
            <person name="Pangilinan J."/>
            <person name="Pereira M.F."/>
            <person name="Perotto S."/>
            <person name="Peter M."/>
            <person name="Pfister S."/>
            <person name="Riley R."/>
            <person name="Sitrit Y."/>
            <person name="Stielow J.B."/>
            <person name="Szollosi G."/>
            <person name="Zifcakova L."/>
            <person name="Stursova M."/>
            <person name="Spatafora J.W."/>
            <person name="Tedersoo L."/>
            <person name="Vaario L.M."/>
            <person name="Yamada A."/>
            <person name="Yan M."/>
            <person name="Wang P."/>
            <person name="Xu J."/>
            <person name="Bruns T."/>
            <person name="Baldrian P."/>
            <person name="Vilgalys R."/>
            <person name="Dunand C."/>
            <person name="Henrissat B."/>
            <person name="Grigoriev I.V."/>
            <person name="Hibbett D."/>
            <person name="Nagy L.G."/>
            <person name="Martin F.M."/>
        </authorList>
    </citation>
    <scope>NUCLEOTIDE SEQUENCE</scope>
    <source>
        <strain evidence="1">UP504</strain>
    </source>
</reference>